<comment type="similarity">
    <text evidence="5">Belongs to the ABC transporter superfamily. ABCF family. EF3 (TC 3.A.1.121) subfamily.</text>
</comment>
<dbReference type="OMA" id="CTHIADI"/>
<dbReference type="PROSITE" id="PS00211">
    <property type="entry name" value="ABC_TRANSPORTER_1"/>
    <property type="match status" value="2"/>
</dbReference>
<dbReference type="GO" id="GO:0005524">
    <property type="term" value="F:ATP binding"/>
    <property type="evidence" value="ECO:0007669"/>
    <property type="project" value="UniProtKB-KW"/>
</dbReference>
<dbReference type="FunFam" id="3.40.50.300:FF:001135">
    <property type="entry name" value="ABC transporter F family member 3"/>
    <property type="match status" value="1"/>
</dbReference>
<dbReference type="InterPro" id="IPR003439">
    <property type="entry name" value="ABC_transporter-like_ATP-bd"/>
</dbReference>
<evidence type="ECO:0000313" key="9">
    <source>
        <dbReference type="Proteomes" id="UP000265515"/>
    </source>
</evidence>
<name>A0A388KY54_CHABU</name>
<comment type="caution">
    <text evidence="8">The sequence shown here is derived from an EMBL/GenBank/DDBJ whole genome shotgun (WGS) entry which is preliminary data.</text>
</comment>
<organism evidence="8 9">
    <name type="scientific">Chara braunii</name>
    <name type="common">Braun's stonewort</name>
    <dbReference type="NCBI Taxonomy" id="69332"/>
    <lineage>
        <taxon>Eukaryota</taxon>
        <taxon>Viridiplantae</taxon>
        <taxon>Streptophyta</taxon>
        <taxon>Charophyceae</taxon>
        <taxon>Charales</taxon>
        <taxon>Characeae</taxon>
        <taxon>Chara</taxon>
    </lineage>
</organism>
<evidence type="ECO:0000256" key="4">
    <source>
        <dbReference type="ARBA" id="ARBA00022990"/>
    </source>
</evidence>
<dbReference type="InterPro" id="IPR027417">
    <property type="entry name" value="P-loop_NTPase"/>
</dbReference>
<feature type="domain" description="ABC transporter" evidence="7">
    <location>
        <begin position="512"/>
        <end position="722"/>
    </location>
</feature>
<dbReference type="Proteomes" id="UP000265515">
    <property type="component" value="Unassembled WGS sequence"/>
</dbReference>
<keyword evidence="1" id="KW-0677">Repeat</keyword>
<dbReference type="PROSITE" id="PS50893">
    <property type="entry name" value="ABC_TRANSPORTER_2"/>
    <property type="match status" value="2"/>
</dbReference>
<dbReference type="FunFam" id="3.40.50.300:FF:000104">
    <property type="entry name" value="ATP-binding cassette sub-family F member 3"/>
    <property type="match status" value="1"/>
</dbReference>
<gene>
    <name evidence="8" type="ORF">CBR_g19498</name>
</gene>
<dbReference type="InterPro" id="IPR058770">
    <property type="entry name" value="PWI_ABCF3"/>
</dbReference>
<keyword evidence="2" id="KW-0547">Nucleotide-binding</keyword>
<dbReference type="AlphaFoldDB" id="A0A388KY54"/>
<dbReference type="GO" id="GO:0016887">
    <property type="term" value="F:ATP hydrolysis activity"/>
    <property type="evidence" value="ECO:0007669"/>
    <property type="project" value="InterPro"/>
</dbReference>
<dbReference type="Gene3D" id="3.40.50.300">
    <property type="entry name" value="P-loop containing nucleotide triphosphate hydrolases"/>
    <property type="match status" value="2"/>
</dbReference>
<dbReference type="Pfam" id="PF26051">
    <property type="entry name" value="PWI_ABCF3"/>
    <property type="match status" value="1"/>
</dbReference>
<feature type="region of interest" description="Disordered" evidence="6">
    <location>
        <begin position="107"/>
        <end position="141"/>
    </location>
</feature>
<feature type="domain" description="ABC transporter" evidence="7">
    <location>
        <begin position="180"/>
        <end position="465"/>
    </location>
</feature>
<sequence>MASTSGGKTSVSKALDEALGTRGATVDSTIIEYIVNVLSDETFEFGEKGENAVEALGEILVESGCVVSEREAYQVCEYLAEKCGRSTSEQQKVRELVRPLKMGAGMPEARVAPKDEGENPGLPLSARDEAKLERRRRREEKQRLAQYHAHMAAAREAMAGMPVVMVAHGGDLGSSGARDIHMDNFSISVAGKELISEATVTLAFGRRYGLVGRNGTGKTTFLKHMAMHAIPGIPKTCQILHVEQEVTGDDATALECVLSADVERTNLLKEEKELIALQQKSALSQSAPPAELAANMANGIKPVNETEKDGGAQTNGEERLSSDAIEERLAAIYKRLEVIDAYSAESRAASILSGLSFAPEMQHRATKTFSGGWRMRIALARALFIEPDLLLLDEPTNHLDLHAVLWLESYLLRWKKTLVVVSHARDFLNTVVTDILHLQNMKMMTYKGDYDTFEKTRQERLKNQQKAFESSERARNHIQALERMGEVEAVINDPDYVFQFPSPDDRPGPPIISFIDASFGYPGGELLFKNLNFGIDLDSRLAVVGSNGIGKSTMLKLISGELEPTSGTVYRSPKVRMAIFNQHHVDGLDLAYTPLQYLSKCFPGVPEQKLRAQLGSFGLGGPLALQPMYTLSGGQKSRVSFAKITYLKPHILLLDEPSNHLDLDAVDALMQGLALYGGGVLMVSHDQHLITGSVDELWVVFNGNVTPFRGTFEDYKRTLVHL</sequence>
<accession>A0A388KY54</accession>
<evidence type="ECO:0000256" key="6">
    <source>
        <dbReference type="SAM" id="MobiDB-lite"/>
    </source>
</evidence>
<dbReference type="PANTHER" id="PTHR19211:SF117">
    <property type="entry name" value="ATP-BINDING CASSETTE SUB-FAMILY F MEMBER 3"/>
    <property type="match status" value="1"/>
</dbReference>
<dbReference type="STRING" id="69332.A0A388KY54"/>
<dbReference type="PANTHER" id="PTHR19211">
    <property type="entry name" value="ATP-BINDING TRANSPORT PROTEIN-RELATED"/>
    <property type="match status" value="1"/>
</dbReference>
<dbReference type="InterPro" id="IPR017871">
    <property type="entry name" value="ABC_transporter-like_CS"/>
</dbReference>
<keyword evidence="4" id="KW-0007">Acetylation</keyword>
<evidence type="ECO:0000256" key="5">
    <source>
        <dbReference type="ARBA" id="ARBA00061344"/>
    </source>
</evidence>
<dbReference type="Pfam" id="PF00005">
    <property type="entry name" value="ABC_tran"/>
    <property type="match status" value="2"/>
</dbReference>
<dbReference type="OrthoDB" id="2110130at2759"/>
<dbReference type="Gramene" id="GBG74985">
    <property type="protein sequence ID" value="GBG74985"/>
    <property type="gene ID" value="CBR_g19498"/>
</dbReference>
<evidence type="ECO:0000256" key="3">
    <source>
        <dbReference type="ARBA" id="ARBA00022840"/>
    </source>
</evidence>
<dbReference type="EMBL" id="BFEA01000215">
    <property type="protein sequence ID" value="GBG74985.1"/>
    <property type="molecule type" value="Genomic_DNA"/>
</dbReference>
<dbReference type="InterPro" id="IPR032781">
    <property type="entry name" value="ABC_tran_Xtn"/>
</dbReference>
<evidence type="ECO:0000256" key="1">
    <source>
        <dbReference type="ARBA" id="ARBA00022737"/>
    </source>
</evidence>
<reference evidence="8 9" key="1">
    <citation type="journal article" date="2018" name="Cell">
        <title>The Chara Genome: Secondary Complexity and Implications for Plant Terrestrialization.</title>
        <authorList>
            <person name="Nishiyama T."/>
            <person name="Sakayama H."/>
            <person name="Vries J.D."/>
            <person name="Buschmann H."/>
            <person name="Saint-Marcoux D."/>
            <person name="Ullrich K.K."/>
            <person name="Haas F.B."/>
            <person name="Vanderstraeten L."/>
            <person name="Becker D."/>
            <person name="Lang D."/>
            <person name="Vosolsobe S."/>
            <person name="Rombauts S."/>
            <person name="Wilhelmsson P.K.I."/>
            <person name="Janitza P."/>
            <person name="Kern R."/>
            <person name="Heyl A."/>
            <person name="Rumpler F."/>
            <person name="Villalobos L.I.A.C."/>
            <person name="Clay J.M."/>
            <person name="Skokan R."/>
            <person name="Toyoda A."/>
            <person name="Suzuki Y."/>
            <person name="Kagoshima H."/>
            <person name="Schijlen E."/>
            <person name="Tajeshwar N."/>
            <person name="Catarino B."/>
            <person name="Hetherington A.J."/>
            <person name="Saltykova A."/>
            <person name="Bonnot C."/>
            <person name="Breuninger H."/>
            <person name="Symeonidi A."/>
            <person name="Radhakrishnan G.V."/>
            <person name="Van Nieuwerburgh F."/>
            <person name="Deforce D."/>
            <person name="Chang C."/>
            <person name="Karol K.G."/>
            <person name="Hedrich R."/>
            <person name="Ulvskov P."/>
            <person name="Glockner G."/>
            <person name="Delwiche C.F."/>
            <person name="Petrasek J."/>
            <person name="Van de Peer Y."/>
            <person name="Friml J."/>
            <person name="Beilby M."/>
            <person name="Dolan L."/>
            <person name="Kohara Y."/>
            <person name="Sugano S."/>
            <person name="Fujiyama A."/>
            <person name="Delaux P.-M."/>
            <person name="Quint M."/>
            <person name="TheiBen G."/>
            <person name="Hagemann M."/>
            <person name="Harholt J."/>
            <person name="Dunand C."/>
            <person name="Zachgo S."/>
            <person name="Langdale J."/>
            <person name="Maumus F."/>
            <person name="Straeten D.V.D."/>
            <person name="Gould S.B."/>
            <person name="Rensing S.A."/>
        </authorList>
    </citation>
    <scope>NUCLEOTIDE SEQUENCE [LARGE SCALE GENOMIC DNA]</scope>
    <source>
        <strain evidence="8 9">S276</strain>
    </source>
</reference>
<proteinExistence type="inferred from homology"/>
<dbReference type="CDD" id="cd03221">
    <property type="entry name" value="ABCF_EF-3"/>
    <property type="match status" value="2"/>
</dbReference>
<dbReference type="SMART" id="SM00382">
    <property type="entry name" value="AAA"/>
    <property type="match status" value="2"/>
</dbReference>
<dbReference type="GO" id="GO:0042742">
    <property type="term" value="P:defense response to bacterium"/>
    <property type="evidence" value="ECO:0007669"/>
    <property type="project" value="EnsemblPlants"/>
</dbReference>
<dbReference type="Pfam" id="PF12848">
    <property type="entry name" value="ABC_tran_Xtn"/>
    <property type="match status" value="1"/>
</dbReference>
<evidence type="ECO:0000313" key="8">
    <source>
        <dbReference type="EMBL" id="GBG74985.1"/>
    </source>
</evidence>
<dbReference type="SUPFAM" id="SSF52540">
    <property type="entry name" value="P-loop containing nucleoside triphosphate hydrolases"/>
    <property type="match status" value="2"/>
</dbReference>
<evidence type="ECO:0000259" key="7">
    <source>
        <dbReference type="PROSITE" id="PS50893"/>
    </source>
</evidence>
<evidence type="ECO:0000256" key="2">
    <source>
        <dbReference type="ARBA" id="ARBA00022741"/>
    </source>
</evidence>
<dbReference type="InterPro" id="IPR003593">
    <property type="entry name" value="AAA+_ATPase"/>
</dbReference>
<keyword evidence="9" id="KW-1185">Reference proteome</keyword>
<protein>
    <recommendedName>
        <fullName evidence="7">ABC transporter domain-containing protein</fullName>
    </recommendedName>
</protein>
<dbReference type="InterPro" id="IPR050611">
    <property type="entry name" value="ABCF"/>
</dbReference>
<keyword evidence="3" id="KW-0067">ATP-binding</keyword>